<organism evidence="1 2">
    <name type="scientific">Flavobacterium gossypii</name>
    <dbReference type="NCBI Taxonomy" id="1646119"/>
    <lineage>
        <taxon>Bacteria</taxon>
        <taxon>Pseudomonadati</taxon>
        <taxon>Bacteroidota</taxon>
        <taxon>Flavobacteriia</taxon>
        <taxon>Flavobacteriales</taxon>
        <taxon>Flavobacteriaceae</taxon>
        <taxon>Flavobacterium</taxon>
    </lineage>
</organism>
<accession>A0ABR6DTG8</accession>
<comment type="caution">
    <text evidence="1">The sequence shown here is derived from an EMBL/GenBank/DDBJ whole genome shotgun (WGS) entry which is preliminary data.</text>
</comment>
<evidence type="ECO:0000313" key="2">
    <source>
        <dbReference type="Proteomes" id="UP000555003"/>
    </source>
</evidence>
<dbReference type="Proteomes" id="UP000555003">
    <property type="component" value="Unassembled WGS sequence"/>
</dbReference>
<reference evidence="1 2" key="1">
    <citation type="submission" date="2020-08" db="EMBL/GenBank/DDBJ databases">
        <title>Genomic Encyclopedia of Type Strains, Phase IV (KMG-IV): sequencing the most valuable type-strain genomes for metagenomic binning, comparative biology and taxonomic classification.</title>
        <authorList>
            <person name="Goeker M."/>
        </authorList>
    </citation>
    <scope>NUCLEOTIDE SEQUENCE [LARGE SCALE GENOMIC DNA]</scope>
    <source>
        <strain evidence="1 2">DSM 100397</strain>
    </source>
</reference>
<dbReference type="EMBL" id="JACJIS010000003">
    <property type="protein sequence ID" value="MBA9074734.1"/>
    <property type="molecule type" value="Genomic_DNA"/>
</dbReference>
<sequence>MEYNKLVDGISERAGINRKLFDLDFDQKDGDGIMLRNRQDSNHHYFRKCEHWENTRERWKSTVLFVPSAIIKDFLGILNSIFEENDEETIDLDNIPATFEYHNDDKSFNVLLGTEGEYYRIELAKKDE</sequence>
<proteinExistence type="predicted"/>
<dbReference type="RefSeq" id="WP_182494193.1">
    <property type="nucleotide sequence ID" value="NZ_JACJIS010000003.1"/>
</dbReference>
<keyword evidence="2" id="KW-1185">Reference proteome</keyword>
<name>A0ABR6DTG8_9FLAO</name>
<protein>
    <submittedName>
        <fullName evidence="1">Uncharacterized protein</fullName>
    </submittedName>
</protein>
<gene>
    <name evidence="1" type="ORF">GGR22_002907</name>
</gene>
<evidence type="ECO:0000313" key="1">
    <source>
        <dbReference type="EMBL" id="MBA9074734.1"/>
    </source>
</evidence>